<dbReference type="EMBL" id="SUMC01000047">
    <property type="protein sequence ID" value="TKA04778.1"/>
    <property type="molecule type" value="Genomic_DNA"/>
</dbReference>
<comment type="similarity">
    <text evidence="1">Belongs to the ATP-dependent AMP-binding enzyme family.</text>
</comment>
<dbReference type="Proteomes" id="UP000305778">
    <property type="component" value="Unassembled WGS sequence"/>
</dbReference>
<dbReference type="SUPFAM" id="SSF56801">
    <property type="entry name" value="Acetyl-CoA synthetase-like"/>
    <property type="match status" value="1"/>
</dbReference>
<evidence type="ECO:0000256" key="3">
    <source>
        <dbReference type="ARBA" id="ARBA00022741"/>
    </source>
</evidence>
<dbReference type="GO" id="GO:0044539">
    <property type="term" value="P:long-chain fatty acid import into cell"/>
    <property type="evidence" value="ECO:0007669"/>
    <property type="project" value="TreeGrafter"/>
</dbReference>
<dbReference type="GO" id="GO:0005524">
    <property type="term" value="F:ATP binding"/>
    <property type="evidence" value="ECO:0007669"/>
    <property type="project" value="UniProtKB-KW"/>
</dbReference>
<evidence type="ECO:0000256" key="2">
    <source>
        <dbReference type="ARBA" id="ARBA00022598"/>
    </source>
</evidence>
<evidence type="ECO:0000256" key="5">
    <source>
        <dbReference type="SAM" id="MobiDB-lite"/>
    </source>
</evidence>
<organism evidence="8 9">
    <name type="scientific">Actinacidiphila oryziradicis</name>
    <dbReference type="NCBI Taxonomy" id="2571141"/>
    <lineage>
        <taxon>Bacteria</taxon>
        <taxon>Bacillati</taxon>
        <taxon>Actinomycetota</taxon>
        <taxon>Actinomycetes</taxon>
        <taxon>Kitasatosporales</taxon>
        <taxon>Streptomycetaceae</taxon>
        <taxon>Actinacidiphila</taxon>
    </lineage>
</organism>
<evidence type="ECO:0000259" key="7">
    <source>
        <dbReference type="Pfam" id="PF13193"/>
    </source>
</evidence>
<dbReference type="GO" id="GO:0005886">
    <property type="term" value="C:plasma membrane"/>
    <property type="evidence" value="ECO:0007669"/>
    <property type="project" value="TreeGrafter"/>
</dbReference>
<keyword evidence="9" id="KW-1185">Reference proteome</keyword>
<sequence>MALSRTFSASGFLPDVRAYGATCFTYVGRAVQYLLAAPEHPGDGDHSLRHGFGTGAGPVDAARFAKRFGVPLTEGYGSSEGGAALQRPADAPLGAAGRGAPGTDLAVVNRSTGEELPRGWLDGTGRLVNGDEAIRELANRAPNPFEGYWKNQAADTERNRRGWFWTGDLFFRDQDGWFHFAGRAEDRLRVDGENLAAAVVEEILARFPDAVAAAVQAVPDPASGDQVMAALALREGAGFDPDAFAAFLAGQPDLGAKIAPRFVRIVTSMPVTATNKVHRARLRREGFRCADPVWRSPPDAGRRGAAYQPLTADDLAALLAAYRDHGREALLDH</sequence>
<dbReference type="InterPro" id="IPR042099">
    <property type="entry name" value="ANL_N_sf"/>
</dbReference>
<evidence type="ECO:0000256" key="4">
    <source>
        <dbReference type="ARBA" id="ARBA00022840"/>
    </source>
</evidence>
<dbReference type="AlphaFoldDB" id="A0A4U0S8L6"/>
<dbReference type="PANTHER" id="PTHR43107:SF15">
    <property type="entry name" value="FATTY ACID TRANSPORT PROTEIN 3, ISOFORM A"/>
    <property type="match status" value="1"/>
</dbReference>
<dbReference type="Gene3D" id="3.30.300.30">
    <property type="match status" value="1"/>
</dbReference>
<evidence type="ECO:0008006" key="10">
    <source>
        <dbReference type="Google" id="ProtNLM"/>
    </source>
</evidence>
<comment type="caution">
    <text evidence="8">The sequence shown here is derived from an EMBL/GenBank/DDBJ whole genome shotgun (WGS) entry which is preliminary data.</text>
</comment>
<dbReference type="Gene3D" id="3.40.50.12780">
    <property type="entry name" value="N-terminal domain of ligase-like"/>
    <property type="match status" value="1"/>
</dbReference>
<reference evidence="8 9" key="1">
    <citation type="submission" date="2019-04" db="EMBL/GenBank/DDBJ databases">
        <title>Streptomyces oryziradicis sp. nov., a novel actinomycete isolated from rhizosphere soil of rice (Oryza sativa L.).</title>
        <authorList>
            <person name="Li C."/>
        </authorList>
    </citation>
    <scope>NUCLEOTIDE SEQUENCE [LARGE SCALE GENOMIC DNA]</scope>
    <source>
        <strain evidence="8 9">NEAU-C40</strain>
    </source>
</reference>
<feature type="domain" description="AMP-dependent synthetase/ligase" evidence="6">
    <location>
        <begin position="12"/>
        <end position="122"/>
    </location>
</feature>
<proteinExistence type="inferred from homology"/>
<dbReference type="OrthoDB" id="9803968at2"/>
<accession>A0A4U0S8L6</accession>
<evidence type="ECO:0000313" key="8">
    <source>
        <dbReference type="EMBL" id="TKA04778.1"/>
    </source>
</evidence>
<dbReference type="Pfam" id="PF13193">
    <property type="entry name" value="AMP-binding_C"/>
    <property type="match status" value="1"/>
</dbReference>
<evidence type="ECO:0000259" key="6">
    <source>
        <dbReference type="Pfam" id="PF00501"/>
    </source>
</evidence>
<protein>
    <recommendedName>
        <fullName evidence="10">AMP-binding protein</fullName>
    </recommendedName>
</protein>
<name>A0A4U0S8L6_9ACTN</name>
<keyword evidence="4" id="KW-0067">ATP-binding</keyword>
<dbReference type="GO" id="GO:0005324">
    <property type="term" value="F:long-chain fatty acid transmembrane transporter activity"/>
    <property type="evidence" value="ECO:0007669"/>
    <property type="project" value="TreeGrafter"/>
</dbReference>
<evidence type="ECO:0000256" key="1">
    <source>
        <dbReference type="ARBA" id="ARBA00006432"/>
    </source>
</evidence>
<keyword evidence="2" id="KW-0436">Ligase</keyword>
<dbReference type="GO" id="GO:0004467">
    <property type="term" value="F:long-chain fatty acid-CoA ligase activity"/>
    <property type="evidence" value="ECO:0007669"/>
    <property type="project" value="TreeGrafter"/>
</dbReference>
<dbReference type="InterPro" id="IPR045851">
    <property type="entry name" value="AMP-bd_C_sf"/>
</dbReference>
<dbReference type="Pfam" id="PF00501">
    <property type="entry name" value="AMP-binding"/>
    <property type="match status" value="1"/>
</dbReference>
<dbReference type="InterPro" id="IPR000873">
    <property type="entry name" value="AMP-dep_synth/lig_dom"/>
</dbReference>
<dbReference type="PANTHER" id="PTHR43107">
    <property type="entry name" value="LONG-CHAIN FATTY ACID TRANSPORT PROTEIN"/>
    <property type="match status" value="1"/>
</dbReference>
<dbReference type="InterPro" id="IPR025110">
    <property type="entry name" value="AMP-bd_C"/>
</dbReference>
<feature type="region of interest" description="Disordered" evidence="5">
    <location>
        <begin position="78"/>
        <end position="103"/>
    </location>
</feature>
<feature type="domain" description="AMP-binding enzyme C-terminal" evidence="7">
    <location>
        <begin position="200"/>
        <end position="276"/>
    </location>
</feature>
<evidence type="ECO:0000313" key="9">
    <source>
        <dbReference type="Proteomes" id="UP000305778"/>
    </source>
</evidence>
<gene>
    <name evidence="8" type="ORF">FCI23_34545</name>
</gene>
<keyword evidence="3" id="KW-0547">Nucleotide-binding</keyword>